<dbReference type="PANTHER" id="PTHR21678:SF7">
    <property type="entry name" value="COILED-COIL DOMAIN-CONTAINING PROTEIN R3HCC1L"/>
    <property type="match status" value="1"/>
</dbReference>
<organism evidence="2 3">
    <name type="scientific">Albula goreensis</name>
    <dbReference type="NCBI Taxonomy" id="1534307"/>
    <lineage>
        <taxon>Eukaryota</taxon>
        <taxon>Metazoa</taxon>
        <taxon>Chordata</taxon>
        <taxon>Craniata</taxon>
        <taxon>Vertebrata</taxon>
        <taxon>Euteleostomi</taxon>
        <taxon>Actinopterygii</taxon>
        <taxon>Neopterygii</taxon>
        <taxon>Teleostei</taxon>
        <taxon>Albuliformes</taxon>
        <taxon>Albulidae</taxon>
        <taxon>Albula</taxon>
    </lineage>
</organism>
<feature type="compositionally biased region" description="Basic and acidic residues" evidence="1">
    <location>
        <begin position="391"/>
        <end position="424"/>
    </location>
</feature>
<dbReference type="OrthoDB" id="5418203at2759"/>
<name>A0A8T3CST2_9TELE</name>
<dbReference type="Gene3D" id="3.30.70.330">
    <property type="match status" value="1"/>
</dbReference>
<proteinExistence type="predicted"/>
<dbReference type="PANTHER" id="PTHR21678">
    <property type="entry name" value="GROWTH INHIBITION AND DIFFERENTIATION RELATED PROTEIN 88"/>
    <property type="match status" value="1"/>
</dbReference>
<dbReference type="Proteomes" id="UP000829720">
    <property type="component" value="Unassembled WGS sequence"/>
</dbReference>
<gene>
    <name evidence="2" type="ORF">AGOR_G00201850</name>
</gene>
<dbReference type="InterPro" id="IPR012677">
    <property type="entry name" value="Nucleotide-bd_a/b_plait_sf"/>
</dbReference>
<keyword evidence="3" id="KW-1185">Reference proteome</keyword>
<dbReference type="AlphaFoldDB" id="A0A8T3CST2"/>
<reference evidence="2" key="1">
    <citation type="submission" date="2021-01" db="EMBL/GenBank/DDBJ databases">
        <authorList>
            <person name="Zahm M."/>
            <person name="Roques C."/>
            <person name="Cabau C."/>
            <person name="Klopp C."/>
            <person name="Donnadieu C."/>
            <person name="Jouanno E."/>
            <person name="Lampietro C."/>
            <person name="Louis A."/>
            <person name="Herpin A."/>
            <person name="Echchiki A."/>
            <person name="Berthelot C."/>
            <person name="Parey E."/>
            <person name="Roest-Crollius H."/>
            <person name="Braasch I."/>
            <person name="Postlethwait J."/>
            <person name="Bobe J."/>
            <person name="Montfort J."/>
            <person name="Bouchez O."/>
            <person name="Begum T."/>
            <person name="Mejri S."/>
            <person name="Adams A."/>
            <person name="Chen W.-J."/>
            <person name="Guiguen Y."/>
        </authorList>
    </citation>
    <scope>NUCLEOTIDE SEQUENCE</scope>
    <source>
        <tissue evidence="2">Blood</tissue>
    </source>
</reference>
<evidence type="ECO:0000313" key="2">
    <source>
        <dbReference type="EMBL" id="KAI1887031.1"/>
    </source>
</evidence>
<feature type="region of interest" description="Disordered" evidence="1">
    <location>
        <begin position="388"/>
        <end position="424"/>
    </location>
</feature>
<dbReference type="InterPro" id="IPR039884">
    <property type="entry name" value="R3HC1/R3HCL"/>
</dbReference>
<feature type="compositionally biased region" description="Polar residues" evidence="1">
    <location>
        <begin position="133"/>
        <end position="148"/>
    </location>
</feature>
<sequence length="424" mass="46824">MKAVPNIRRCVLGKFKSLKLRIIVKTKKTESPAAMEQEGEKTPVRSKKPDMARYVPKRRPYEGAPAKEPPGNRNPSQRDKTQAQAGSKPRTRPRYTDKSRKSNSKAKKDKGVGDQVQSADSVLNGDLNPGAEDSSNGKTGADSETQGIQAADPSSLLGTQTEVGPVKTRTGEDAPSGVLSEEGEELKNCGGPQGSEGPGVQPASEAGDSPGQETQEPEQEEESWDTLFNDSGDCLDPHLIEEISLSSGKKKESIQEARFDYYNWQPKEEEVLELRDDELSHIVEIYDFPTEFKTEDLLRAFHSYQQRGFDIQWVDDTHALGLFSSPIAAGDALRSKHPMMKVRPLSQASAVTKAKARSCSDYLLPAKERPQTSAALARRLVIGALGVRSPQSRDEREAEKRKLQEAREQKRLAAKQREDAWEGK</sequence>
<protein>
    <recommendedName>
        <fullName evidence="4">Coiled-coil domain-containing protein R3HCC1L</fullName>
    </recommendedName>
</protein>
<feature type="compositionally biased region" description="Acidic residues" evidence="1">
    <location>
        <begin position="215"/>
        <end position="224"/>
    </location>
</feature>
<evidence type="ECO:0000313" key="3">
    <source>
        <dbReference type="Proteomes" id="UP000829720"/>
    </source>
</evidence>
<feature type="region of interest" description="Disordered" evidence="1">
    <location>
        <begin position="25"/>
        <end position="231"/>
    </location>
</feature>
<accession>A0A8T3CST2</accession>
<feature type="compositionally biased region" description="Basic and acidic residues" evidence="1">
    <location>
        <begin position="38"/>
        <end position="51"/>
    </location>
</feature>
<comment type="caution">
    <text evidence="2">The sequence shown here is derived from an EMBL/GenBank/DDBJ whole genome shotgun (WGS) entry which is preliminary data.</text>
</comment>
<evidence type="ECO:0000256" key="1">
    <source>
        <dbReference type="SAM" id="MobiDB-lite"/>
    </source>
</evidence>
<dbReference type="EMBL" id="JAERUA010000019">
    <property type="protein sequence ID" value="KAI1887031.1"/>
    <property type="molecule type" value="Genomic_DNA"/>
</dbReference>
<evidence type="ECO:0008006" key="4">
    <source>
        <dbReference type="Google" id="ProtNLM"/>
    </source>
</evidence>